<dbReference type="EMBL" id="JAGSMN010000324">
    <property type="protein sequence ID" value="MBR7674325.1"/>
    <property type="molecule type" value="Genomic_DNA"/>
</dbReference>
<gene>
    <name evidence="2" type="ORF">KDA82_15125</name>
</gene>
<keyword evidence="3" id="KW-1185">Reference proteome</keyword>
<dbReference type="InterPro" id="IPR007278">
    <property type="entry name" value="DUF397"/>
</dbReference>
<evidence type="ECO:0000313" key="3">
    <source>
        <dbReference type="Proteomes" id="UP000675554"/>
    </source>
</evidence>
<dbReference type="Pfam" id="PF04149">
    <property type="entry name" value="DUF397"/>
    <property type="match status" value="1"/>
</dbReference>
<comment type="caution">
    <text evidence="2">The sequence shown here is derived from an EMBL/GenBank/DDBJ whole genome shotgun (WGS) entry which is preliminary data.</text>
</comment>
<reference evidence="2" key="1">
    <citation type="submission" date="2021-04" db="EMBL/GenBank/DDBJ databases">
        <title>Sequencing of actinobacteria type strains.</title>
        <authorList>
            <person name="Nguyen G.-S."/>
            <person name="Wentzel A."/>
        </authorList>
    </citation>
    <scope>NUCLEOTIDE SEQUENCE</scope>
    <source>
        <strain evidence="2">DSM 42095</strain>
    </source>
</reference>
<accession>A0A8T4IRE8</accession>
<dbReference type="Proteomes" id="UP000675554">
    <property type="component" value="Unassembled WGS sequence"/>
</dbReference>
<feature type="domain" description="DUF397" evidence="1">
    <location>
        <begin position="8"/>
        <end position="63"/>
    </location>
</feature>
<evidence type="ECO:0000259" key="1">
    <source>
        <dbReference type="Pfam" id="PF04149"/>
    </source>
</evidence>
<organism evidence="2 3">
    <name type="scientific">Streptomyces daliensis</name>
    <dbReference type="NCBI Taxonomy" id="299421"/>
    <lineage>
        <taxon>Bacteria</taxon>
        <taxon>Bacillati</taxon>
        <taxon>Actinomycetota</taxon>
        <taxon>Actinomycetes</taxon>
        <taxon>Kitasatosporales</taxon>
        <taxon>Streptomycetaceae</taxon>
        <taxon>Streptomyces</taxon>
    </lineage>
</organism>
<name>A0A8T4IRE8_9ACTN</name>
<sequence>MADALADAAWKASTYSNDTGGSCVEVADVTRTHSCIGIRDSKNPAGPALLFTPDAFTGFITGMNEGRFNRS</sequence>
<evidence type="ECO:0000313" key="2">
    <source>
        <dbReference type="EMBL" id="MBR7674325.1"/>
    </source>
</evidence>
<protein>
    <submittedName>
        <fullName evidence="2">DUF397 domain-containing protein</fullName>
    </submittedName>
</protein>
<dbReference type="AlphaFoldDB" id="A0A8T4IRE8"/>
<proteinExistence type="predicted"/>